<reference evidence="1 2" key="1">
    <citation type="submission" date="2018-04" db="EMBL/GenBank/DDBJ databases">
        <title>Complete genome sequences of Streptomyces lydicus strain WYEC and characterization of antagonistic properties of biological control agents.</title>
        <authorList>
            <person name="Mariita R.M."/>
            <person name="Sello J.K."/>
        </authorList>
    </citation>
    <scope>NUCLEOTIDE SEQUENCE [LARGE SCALE GENOMIC DNA]</scope>
    <source>
        <strain evidence="1 2">WYEC 108</strain>
    </source>
</reference>
<name>A0A3S9YMB8_9ACTN</name>
<protein>
    <submittedName>
        <fullName evidence="1">Uncharacterized protein</fullName>
    </submittedName>
</protein>
<dbReference type="Proteomes" id="UP000275579">
    <property type="component" value="Chromosome"/>
</dbReference>
<accession>A0A3S9YMB8</accession>
<evidence type="ECO:0000313" key="2">
    <source>
        <dbReference type="Proteomes" id="UP000275579"/>
    </source>
</evidence>
<proteinExistence type="predicted"/>
<gene>
    <name evidence="1" type="ORF">DDE74_39715</name>
</gene>
<dbReference type="AlphaFoldDB" id="A0A3S9YMB8"/>
<evidence type="ECO:0000313" key="1">
    <source>
        <dbReference type="EMBL" id="AZS76160.1"/>
    </source>
</evidence>
<sequence length="1102" mass="119133">MRDGVVTPAEMREALRHCTVRAALALAQEYFGFPATGGRRGVPLEFAHIFASRRTDLWDRWNGLPVEVHELCGRLWQSMRFEADLTQREAYFRAAIEYGVDPAALFTLPEEAHTDDARWLVAAHAQEPLELANRLVAEALAYRATLDHTWPLAGQGLWTFGPDDLYTVSVPAGEDSAADPVVQLRTAPFAQEVTLPHSAVLEKAVKQAAAHPERFGWKPPLLESFFGSLTDAFGRKTGELRLPVGAMSVLNAPTGVGKSVLMGDAAQLLAASGQGPVLVVVGKIRESLNAADQMEADEALVRETAAALATGAERAGRRLRVVPWVAPSRQREQAEVAKSQGDERRFERWGSGCEMLGWQVDGPQMDPGRPPCDELRWAGGSGPAREAGRHLCPRMAVCGRFDHVRQAAVADIIVTNHHNLIRGRCKVPVEVDGQRVVRGMSVMEFVLRHCRVVITDEIDAFQSSWCGAGSRELLLIARGGRRHGTLEEIDRQRSDLDPLANLAVTEELAQARTLSDTFLDSVLVGNLWLETAQERGNRPGSGWYVPGMRDLSICQALLGVSSDTEISEEVYSAYLNLFPGASPGGRLPTGWEPLAEQLARALNERKRADKKLPIIKRDMARILKEAPFGVAASARSCLINDLLVRTLLGSLQAALHSLKWATVGLMGQLPAAADIARTLGALANDDPLPLGALGSALCGFKIDKHRHGGRLTYQSLSGDPHTATVHLGNTVALATAGVRRSVLGLSATAFFPGAALQHIHTLPAYVMTDAAPGAVTANAGNVSATSEEWQPISIAGLEEHLKPKAVWKLAERLWEDHLAAHLEGLARNDPERERTMLAGNSYFQAGIFGAALAKACGRPGWIAVLVKEAGKPPPGVSLPEGVVLVTTDELEGLPRTHPKVKVICVALPLVSRALNILIPGTALSALASVWVGIRPVAQVHSATALYASVNAAGAATGAPSPDPASMLQAQRRAAFQKRDLLLRTDPRFSRMPRFLKAEVLAGILVELIQLAGRARRGGTPVELYLVDHAFFNAQQGDFPSLLRTYFDNLDAEQQALLRRVYGSTLTAWLDLAEDQDLLPFRTTVVPAPAVAVDEEDSAHEHV</sequence>
<dbReference type="EMBL" id="CP029042">
    <property type="protein sequence ID" value="AZS76160.1"/>
    <property type="molecule type" value="Genomic_DNA"/>
</dbReference>
<organism evidence="1 2">
    <name type="scientific">Streptomyces lydicus</name>
    <dbReference type="NCBI Taxonomy" id="47763"/>
    <lineage>
        <taxon>Bacteria</taxon>
        <taxon>Bacillati</taxon>
        <taxon>Actinomycetota</taxon>
        <taxon>Actinomycetes</taxon>
        <taxon>Kitasatosporales</taxon>
        <taxon>Streptomycetaceae</taxon>
        <taxon>Streptomyces</taxon>
    </lineage>
</organism>